<dbReference type="Pfam" id="PF13041">
    <property type="entry name" value="PPR_2"/>
    <property type="match status" value="1"/>
</dbReference>
<evidence type="ECO:0000313" key="5">
    <source>
        <dbReference type="EMBL" id="WOL03839.1"/>
    </source>
</evidence>
<proteinExistence type="inferred from homology"/>
<dbReference type="EMBL" id="CP136893">
    <property type="protein sequence ID" value="WOL03839.1"/>
    <property type="molecule type" value="Genomic_DNA"/>
</dbReference>
<feature type="compositionally biased region" description="Basic and acidic residues" evidence="4">
    <location>
        <begin position="1"/>
        <end position="31"/>
    </location>
</feature>
<dbReference type="GO" id="GO:0003729">
    <property type="term" value="F:mRNA binding"/>
    <property type="evidence" value="ECO:0007669"/>
    <property type="project" value="TreeGrafter"/>
</dbReference>
<feature type="repeat" description="PPR" evidence="3">
    <location>
        <begin position="332"/>
        <end position="366"/>
    </location>
</feature>
<feature type="repeat" description="PPR" evidence="3">
    <location>
        <begin position="153"/>
        <end position="187"/>
    </location>
</feature>
<dbReference type="InterPro" id="IPR011990">
    <property type="entry name" value="TPR-like_helical_dom_sf"/>
</dbReference>
<evidence type="ECO:0008006" key="7">
    <source>
        <dbReference type="Google" id="ProtNLM"/>
    </source>
</evidence>
<dbReference type="Proteomes" id="UP001327560">
    <property type="component" value="Chromosome 4"/>
</dbReference>
<feature type="region of interest" description="Disordered" evidence="4">
    <location>
        <begin position="1"/>
        <end position="46"/>
    </location>
</feature>
<dbReference type="GO" id="GO:0140053">
    <property type="term" value="P:mitochondrial gene expression"/>
    <property type="evidence" value="ECO:0007669"/>
    <property type="project" value="TreeGrafter"/>
</dbReference>
<accession>A0AAQ3QAP6</accession>
<reference evidence="5 6" key="1">
    <citation type="submission" date="2023-10" db="EMBL/GenBank/DDBJ databases">
        <title>Chromosome-scale genome assembly provides insights into flower coloration mechanisms of Canna indica.</title>
        <authorList>
            <person name="Li C."/>
        </authorList>
    </citation>
    <scope>NUCLEOTIDE SEQUENCE [LARGE SCALE GENOMIC DNA]</scope>
    <source>
        <tissue evidence="5">Flower</tissue>
    </source>
</reference>
<keyword evidence="6" id="KW-1185">Reference proteome</keyword>
<comment type="similarity">
    <text evidence="1">Belongs to the PPR family. P subfamily.</text>
</comment>
<evidence type="ECO:0000256" key="1">
    <source>
        <dbReference type="ARBA" id="ARBA00007626"/>
    </source>
</evidence>
<dbReference type="Pfam" id="PF01535">
    <property type="entry name" value="PPR"/>
    <property type="match status" value="2"/>
</dbReference>
<evidence type="ECO:0000256" key="4">
    <source>
        <dbReference type="SAM" id="MobiDB-lite"/>
    </source>
</evidence>
<dbReference type="NCBIfam" id="TIGR00756">
    <property type="entry name" value="PPR"/>
    <property type="match status" value="2"/>
</dbReference>
<keyword evidence="2" id="KW-0677">Repeat</keyword>
<evidence type="ECO:0000313" key="6">
    <source>
        <dbReference type="Proteomes" id="UP001327560"/>
    </source>
</evidence>
<evidence type="ECO:0000256" key="2">
    <source>
        <dbReference type="ARBA" id="ARBA00022737"/>
    </source>
</evidence>
<dbReference type="InterPro" id="IPR002885">
    <property type="entry name" value="PPR_rpt"/>
</dbReference>
<name>A0AAQ3QAP6_9LILI</name>
<feature type="repeat" description="PPR" evidence="3">
    <location>
        <begin position="259"/>
        <end position="295"/>
    </location>
</feature>
<evidence type="ECO:0000256" key="3">
    <source>
        <dbReference type="PROSITE-ProRule" id="PRU00708"/>
    </source>
</evidence>
<sequence length="509" mass="57081">MSKRPAADDLHRFDSGKRSHGARDVPIEGHHIRSPPRRRPSFPSYLDAGSDVPPKVRLLCEIVASANPPSSVERALDDAGIRVSAEDVEAVLKLSYSHPGAAVAFIQWAGSRHLADRLSPYAWNLVVDLLGKNLLFEGMWDAVRSMRSKGLLSLATFASIFSSLCTAGRPDDALAAFDTMHLFGVSRDTAALNSLLSAVCRDGRVAAGRFFLDRARSSVAPDADSFAILLEGCENDVDHRFAREVFDDMIATIGWDPVNVQAYDSFLTTLIQSGSYGLSEALKFFEKMKQKRCFPGMKFFRSAIQTLVEKKDAREALNIWKELIGRNECFPDTSMYNLIITLQCYNNETDAALRFFDEMIIYGAFPDSQTYNVLLQFFIKGKKLKEAASIFIEMVKNEFCPTADICASLMNMLLDSKDCETALKIWNYMADYGLPSLEETGNRLVLTLRDLDMLPEACKYAEDMIDRGIKLNSSTLSKLRQSLTKISKGYIHENLLRKWKSHTQLPLYH</sequence>
<organism evidence="5 6">
    <name type="scientific">Canna indica</name>
    <name type="common">Indian-shot</name>
    <dbReference type="NCBI Taxonomy" id="4628"/>
    <lineage>
        <taxon>Eukaryota</taxon>
        <taxon>Viridiplantae</taxon>
        <taxon>Streptophyta</taxon>
        <taxon>Embryophyta</taxon>
        <taxon>Tracheophyta</taxon>
        <taxon>Spermatophyta</taxon>
        <taxon>Magnoliopsida</taxon>
        <taxon>Liliopsida</taxon>
        <taxon>Zingiberales</taxon>
        <taxon>Cannaceae</taxon>
        <taxon>Canna</taxon>
    </lineage>
</organism>
<gene>
    <name evidence="5" type="ORF">Cni_G12559</name>
</gene>
<feature type="repeat" description="PPR" evidence="3">
    <location>
        <begin position="367"/>
        <end position="401"/>
    </location>
</feature>
<dbReference type="GO" id="GO:0005739">
    <property type="term" value="C:mitochondrion"/>
    <property type="evidence" value="ECO:0007669"/>
    <property type="project" value="TreeGrafter"/>
</dbReference>
<protein>
    <recommendedName>
        <fullName evidence="7">Pentatricopeptide repeat-containing protein</fullName>
    </recommendedName>
</protein>
<dbReference type="PANTHER" id="PTHR47938">
    <property type="entry name" value="RESPIRATORY COMPLEX I CHAPERONE (CIA84), PUTATIVE (AFU_ORTHOLOGUE AFUA_2G06020)-RELATED"/>
    <property type="match status" value="1"/>
</dbReference>
<dbReference type="AlphaFoldDB" id="A0AAQ3QAP6"/>
<dbReference type="SUPFAM" id="SSF48452">
    <property type="entry name" value="TPR-like"/>
    <property type="match status" value="1"/>
</dbReference>
<dbReference type="Gene3D" id="1.25.40.10">
    <property type="entry name" value="Tetratricopeptide repeat domain"/>
    <property type="match status" value="3"/>
</dbReference>
<dbReference type="PANTHER" id="PTHR47938:SF35">
    <property type="entry name" value="PENTATRICOPEPTIDE REPEAT-CONTAINING PROTEIN 4, MITOCHONDRIAL-RELATED"/>
    <property type="match status" value="1"/>
</dbReference>
<dbReference type="PROSITE" id="PS51375">
    <property type="entry name" value="PPR"/>
    <property type="match status" value="4"/>
</dbReference>